<dbReference type="PANTHER" id="PTHR30250">
    <property type="entry name" value="PST FAMILY PREDICTED COLANIC ACID TRANSPORTER"/>
    <property type="match status" value="1"/>
</dbReference>
<keyword evidence="3" id="KW-1003">Cell membrane</keyword>
<feature type="transmembrane region" description="Helical" evidence="7">
    <location>
        <begin position="289"/>
        <end position="307"/>
    </location>
</feature>
<feature type="transmembrane region" description="Helical" evidence="7">
    <location>
        <begin position="354"/>
        <end position="371"/>
    </location>
</feature>
<organism evidence="8 9">
    <name type="scientific">Candidatus Nitrospira inopinata</name>
    <dbReference type="NCBI Taxonomy" id="1715989"/>
    <lineage>
        <taxon>Bacteria</taxon>
        <taxon>Pseudomonadati</taxon>
        <taxon>Nitrospirota</taxon>
        <taxon>Nitrospiria</taxon>
        <taxon>Nitrospirales</taxon>
        <taxon>Nitrospiraceae</taxon>
        <taxon>Nitrospira</taxon>
    </lineage>
</organism>
<keyword evidence="6 7" id="KW-0472">Membrane</keyword>
<proteinExistence type="inferred from homology"/>
<sequence length="480" mass="52204">MAVESKKIVGGFGWITLVKYSNDILGFLTTLLLAKLLVPEDFGLVAVAGMVIEALRIFKDLGLSQALIYRQDDVERASHTMFIMVIALNVVVFLCAVLISPLAGRFFNNPGVVPIIAIMASNLIWTSIRAVPDALMNKELSFKKLVVPDIIPVGIGSIVSIAMAYQGFGVWSLVVRSLIISIGGMILIWPYTSYRPAFQFDRAVARELMNYGKHIVGSSVVMVAVYNVDKFFISKFVGVAALGLYTMAVHIANLPINQFAHIVCRLMFPVFSKMNRESEVLKHSFLQTIRYTTCVTFPMAIGIAIYGPDAIDAFYGDKWSAVGLPLQILTGYALCRSLSVIIYEMFKATGRPDLMQFFVLVRLALIGLLGIPALLWLGLPGICWLITGTYAIVLALEVKKVAADLKISGGEFMRALGLPVLLSASLIPAVYWAVLVGFGSMGLFQVIGGIVVTGALYSAAVVLLDRVLVAEAKKVLFSTA</sequence>
<protein>
    <submittedName>
        <fullName evidence="8">Putative Polysaccharide biosynthesis protein</fullName>
    </submittedName>
</protein>
<keyword evidence="4 7" id="KW-0812">Transmembrane</keyword>
<evidence type="ECO:0000313" key="9">
    <source>
        <dbReference type="Proteomes" id="UP000066284"/>
    </source>
</evidence>
<evidence type="ECO:0000256" key="2">
    <source>
        <dbReference type="ARBA" id="ARBA00007430"/>
    </source>
</evidence>
<feature type="transmembrane region" description="Helical" evidence="7">
    <location>
        <begin position="171"/>
        <end position="191"/>
    </location>
</feature>
<feature type="transmembrane region" description="Helical" evidence="7">
    <location>
        <begin position="444"/>
        <end position="464"/>
    </location>
</feature>
<feature type="transmembrane region" description="Helical" evidence="7">
    <location>
        <begin position="12"/>
        <end position="36"/>
    </location>
</feature>
<gene>
    <name evidence="8" type="ORF">NITINOP_2414</name>
</gene>
<feature type="transmembrane region" description="Helical" evidence="7">
    <location>
        <begin position="319"/>
        <end position="342"/>
    </location>
</feature>
<evidence type="ECO:0000256" key="1">
    <source>
        <dbReference type="ARBA" id="ARBA00004651"/>
    </source>
</evidence>
<dbReference type="EMBL" id="LN885086">
    <property type="protein sequence ID" value="CUQ67386.1"/>
    <property type="molecule type" value="Genomic_DNA"/>
</dbReference>
<dbReference type="STRING" id="1715989.NITINOP_2414"/>
<dbReference type="InterPro" id="IPR050833">
    <property type="entry name" value="Poly_Biosynth_Transport"/>
</dbReference>
<keyword evidence="9" id="KW-1185">Reference proteome</keyword>
<reference evidence="9" key="1">
    <citation type="submission" date="2015-09" db="EMBL/GenBank/DDBJ databases">
        <authorList>
            <person name="Daims H."/>
        </authorList>
    </citation>
    <scope>NUCLEOTIDE SEQUENCE [LARGE SCALE GENOMIC DNA]</scope>
</reference>
<dbReference type="PANTHER" id="PTHR30250:SF10">
    <property type="entry name" value="LIPOPOLYSACCHARIDE BIOSYNTHESIS PROTEIN WZXC"/>
    <property type="match status" value="1"/>
</dbReference>
<evidence type="ECO:0000313" key="8">
    <source>
        <dbReference type="EMBL" id="CUQ67386.1"/>
    </source>
</evidence>
<evidence type="ECO:0000256" key="7">
    <source>
        <dbReference type="SAM" id="Phobius"/>
    </source>
</evidence>
<comment type="subcellular location">
    <subcellularLocation>
        <location evidence="1">Cell membrane</location>
        <topology evidence="1">Multi-pass membrane protein</topology>
    </subcellularLocation>
</comment>
<dbReference type="KEGG" id="nio:NITINOP_2414"/>
<name>A0A0S4KW04_9BACT</name>
<feature type="transmembrane region" description="Helical" evidence="7">
    <location>
        <begin position="79"/>
        <end position="100"/>
    </location>
</feature>
<evidence type="ECO:0000256" key="3">
    <source>
        <dbReference type="ARBA" id="ARBA00022475"/>
    </source>
</evidence>
<feature type="transmembrane region" description="Helical" evidence="7">
    <location>
        <begin position="416"/>
        <end position="438"/>
    </location>
</feature>
<dbReference type="AlphaFoldDB" id="A0A0S4KW04"/>
<evidence type="ECO:0000256" key="5">
    <source>
        <dbReference type="ARBA" id="ARBA00022989"/>
    </source>
</evidence>
<feature type="transmembrane region" description="Helical" evidence="7">
    <location>
        <begin position="377"/>
        <end position="396"/>
    </location>
</feature>
<comment type="similarity">
    <text evidence="2">Belongs to the polysaccharide synthase family.</text>
</comment>
<dbReference type="OrthoDB" id="149157at2"/>
<accession>A0A0S4KW04</accession>
<feature type="transmembrane region" description="Helical" evidence="7">
    <location>
        <begin position="106"/>
        <end position="125"/>
    </location>
</feature>
<feature type="transmembrane region" description="Helical" evidence="7">
    <location>
        <begin position="145"/>
        <end position="165"/>
    </location>
</feature>
<dbReference type="GO" id="GO:0005886">
    <property type="term" value="C:plasma membrane"/>
    <property type="evidence" value="ECO:0007669"/>
    <property type="project" value="UniProtKB-SubCell"/>
</dbReference>
<dbReference type="RefSeq" id="WP_062485675.1">
    <property type="nucleotide sequence ID" value="NZ_LN885086.1"/>
</dbReference>
<dbReference type="Pfam" id="PF13440">
    <property type="entry name" value="Polysacc_synt_3"/>
    <property type="match status" value="1"/>
</dbReference>
<dbReference type="Proteomes" id="UP000066284">
    <property type="component" value="Chromosome 1"/>
</dbReference>
<evidence type="ECO:0000256" key="6">
    <source>
        <dbReference type="ARBA" id="ARBA00023136"/>
    </source>
</evidence>
<dbReference type="CDD" id="cd13127">
    <property type="entry name" value="MATE_tuaB_like"/>
    <property type="match status" value="1"/>
</dbReference>
<evidence type="ECO:0000256" key="4">
    <source>
        <dbReference type="ARBA" id="ARBA00022692"/>
    </source>
</evidence>
<keyword evidence="5 7" id="KW-1133">Transmembrane helix</keyword>